<dbReference type="OrthoDB" id="9776104at2"/>
<gene>
    <name evidence="1" type="ORF">IO98_14155</name>
</gene>
<accession>A0A084JLG9</accession>
<dbReference type="EMBL" id="JPME01000015">
    <property type="protein sequence ID" value="KEZ89803.1"/>
    <property type="molecule type" value="Genomic_DNA"/>
</dbReference>
<dbReference type="Proteomes" id="UP000028525">
    <property type="component" value="Unassembled WGS sequence"/>
</dbReference>
<name>A0A084JLG9_9FIRM</name>
<reference evidence="1 2" key="1">
    <citation type="submission" date="2014-07" db="EMBL/GenBank/DDBJ databases">
        <title>Draft genome of Clostridium celerecrescens 152B isolated from sediments associated with methane hydrate from Krishna Godavari basin.</title>
        <authorList>
            <person name="Honkalas V.S."/>
            <person name="Dabir A.P."/>
            <person name="Arora P."/>
            <person name="Dhakephalkar P.K."/>
        </authorList>
    </citation>
    <scope>NUCLEOTIDE SEQUENCE [LARGE SCALE GENOMIC DNA]</scope>
    <source>
        <strain evidence="1 2">152B</strain>
    </source>
</reference>
<dbReference type="AlphaFoldDB" id="A0A084JLG9"/>
<evidence type="ECO:0000313" key="1">
    <source>
        <dbReference type="EMBL" id="KEZ89803.1"/>
    </source>
</evidence>
<protein>
    <submittedName>
        <fullName evidence="1">Uncharacterized protein</fullName>
    </submittedName>
</protein>
<organism evidence="1 2">
    <name type="scientific">Lacrimispora celerecrescens</name>
    <dbReference type="NCBI Taxonomy" id="29354"/>
    <lineage>
        <taxon>Bacteria</taxon>
        <taxon>Bacillati</taxon>
        <taxon>Bacillota</taxon>
        <taxon>Clostridia</taxon>
        <taxon>Lachnospirales</taxon>
        <taxon>Lachnospiraceae</taxon>
        <taxon>Lacrimispora</taxon>
    </lineage>
</organism>
<evidence type="ECO:0000313" key="2">
    <source>
        <dbReference type="Proteomes" id="UP000028525"/>
    </source>
</evidence>
<dbReference type="STRING" id="29354.IO98_14155"/>
<keyword evidence="2" id="KW-1185">Reference proteome</keyword>
<proteinExistence type="predicted"/>
<comment type="caution">
    <text evidence="1">The sequence shown here is derived from an EMBL/GenBank/DDBJ whole genome shotgun (WGS) entry which is preliminary data.</text>
</comment>
<dbReference type="RefSeq" id="WP_038282009.1">
    <property type="nucleotide sequence ID" value="NZ_JPME01000015.1"/>
</dbReference>
<sequence>MSRAAAVHFTLGAVPGPGLSPNPPINLKLKVDRGCRVGRNYHEYEVYLEQHPDTAVTQMDSVIESKGGTPGLLKK</sequence>